<name>A0A022QY72_ERYGU</name>
<keyword evidence="1" id="KW-0732">Signal</keyword>
<gene>
    <name evidence="2" type="ORF">MIMGU_mgv1a017288mg</name>
</gene>
<dbReference type="Proteomes" id="UP000030748">
    <property type="component" value="Unassembled WGS sequence"/>
</dbReference>
<feature type="chain" id="PRO_5001504399" description="WAP domain-containing protein" evidence="1">
    <location>
        <begin position="21"/>
        <end position="83"/>
    </location>
</feature>
<protein>
    <recommendedName>
        <fullName evidence="4">WAP domain-containing protein</fullName>
    </recommendedName>
</protein>
<accession>A0A022QY72</accession>
<reference evidence="2 3" key="1">
    <citation type="journal article" date="2013" name="Proc. Natl. Acad. Sci. U.S.A.">
        <title>Fine-scale variation in meiotic recombination in Mimulus inferred from population shotgun sequencing.</title>
        <authorList>
            <person name="Hellsten U."/>
            <person name="Wright K.M."/>
            <person name="Jenkins J."/>
            <person name="Shu S."/>
            <person name="Yuan Y."/>
            <person name="Wessler S.R."/>
            <person name="Schmutz J."/>
            <person name="Willis J.H."/>
            <person name="Rokhsar D.S."/>
        </authorList>
    </citation>
    <scope>NUCLEOTIDE SEQUENCE [LARGE SCALE GENOMIC DNA]</scope>
    <source>
        <strain evidence="3">cv. DUN x IM62</strain>
    </source>
</reference>
<dbReference type="EMBL" id="KI630969">
    <property type="protein sequence ID" value="EYU31475.1"/>
    <property type="molecule type" value="Genomic_DNA"/>
</dbReference>
<evidence type="ECO:0008006" key="4">
    <source>
        <dbReference type="Google" id="ProtNLM"/>
    </source>
</evidence>
<evidence type="ECO:0000256" key="1">
    <source>
        <dbReference type="SAM" id="SignalP"/>
    </source>
</evidence>
<sequence>MANTALQLVFFALLLISSSGIHCFSKKFEVEAMELQPTGIIRRDSTAPCHASCETHQDCIDANCGKKCFIMSRPINKISHCLS</sequence>
<organism evidence="2 3">
    <name type="scientific">Erythranthe guttata</name>
    <name type="common">Yellow monkey flower</name>
    <name type="synonym">Mimulus guttatus</name>
    <dbReference type="NCBI Taxonomy" id="4155"/>
    <lineage>
        <taxon>Eukaryota</taxon>
        <taxon>Viridiplantae</taxon>
        <taxon>Streptophyta</taxon>
        <taxon>Embryophyta</taxon>
        <taxon>Tracheophyta</taxon>
        <taxon>Spermatophyta</taxon>
        <taxon>Magnoliopsida</taxon>
        <taxon>eudicotyledons</taxon>
        <taxon>Gunneridae</taxon>
        <taxon>Pentapetalae</taxon>
        <taxon>asterids</taxon>
        <taxon>lamiids</taxon>
        <taxon>Lamiales</taxon>
        <taxon>Phrymaceae</taxon>
        <taxon>Erythranthe</taxon>
    </lineage>
</organism>
<proteinExistence type="predicted"/>
<keyword evidence="3" id="KW-1185">Reference proteome</keyword>
<evidence type="ECO:0000313" key="2">
    <source>
        <dbReference type="EMBL" id="EYU31475.1"/>
    </source>
</evidence>
<dbReference type="AlphaFoldDB" id="A0A022QY72"/>
<evidence type="ECO:0000313" key="3">
    <source>
        <dbReference type="Proteomes" id="UP000030748"/>
    </source>
</evidence>
<feature type="signal peptide" evidence="1">
    <location>
        <begin position="1"/>
        <end position="20"/>
    </location>
</feature>
<dbReference type="PhylomeDB" id="A0A022QY72"/>